<dbReference type="GO" id="GO:0000172">
    <property type="term" value="C:ribonuclease MRP complex"/>
    <property type="evidence" value="ECO:0007669"/>
    <property type="project" value="TreeGrafter"/>
</dbReference>
<dbReference type="Proteomes" id="UP000249056">
    <property type="component" value="Unassembled WGS sequence"/>
</dbReference>
<name>A0A395IM35_9HELO</name>
<sequence length="72" mass="8455">MDNKKSKTIYQLDTPFTAVQWPEISSKDQETILELLCSILSPIGTHRSQSHYPIQRKAKQKTQKKSLEIRRR</sequence>
<dbReference type="GO" id="GO:0000171">
    <property type="term" value="F:ribonuclease MRP activity"/>
    <property type="evidence" value="ECO:0007669"/>
    <property type="project" value="TreeGrafter"/>
</dbReference>
<dbReference type="GO" id="GO:0005655">
    <property type="term" value="C:nucleolar ribonuclease P complex"/>
    <property type="evidence" value="ECO:0007669"/>
    <property type="project" value="TreeGrafter"/>
</dbReference>
<reference evidence="2 3" key="1">
    <citation type="submission" date="2018-06" db="EMBL/GenBank/DDBJ databases">
        <title>Genome Sequence of the Brown Rot Fungal Pathogen Monilinia fructigena.</title>
        <authorList>
            <person name="Landi L."/>
            <person name="De Miccolis Angelini R.M."/>
            <person name="Pollastro S."/>
            <person name="Abate D."/>
            <person name="Faretra F."/>
            <person name="Romanazzi G."/>
        </authorList>
    </citation>
    <scope>NUCLEOTIDE SEQUENCE [LARGE SCALE GENOMIC DNA]</scope>
    <source>
        <strain evidence="2 3">Mfrg269</strain>
    </source>
</reference>
<dbReference type="EMBL" id="QKRW01000039">
    <property type="protein sequence ID" value="RAL60588.1"/>
    <property type="molecule type" value="Genomic_DNA"/>
</dbReference>
<gene>
    <name evidence="2" type="ORF">DID88_009783</name>
</gene>
<evidence type="ECO:0000313" key="3">
    <source>
        <dbReference type="Proteomes" id="UP000249056"/>
    </source>
</evidence>
<dbReference type="GO" id="GO:0006364">
    <property type="term" value="P:rRNA processing"/>
    <property type="evidence" value="ECO:0007669"/>
    <property type="project" value="InterPro"/>
</dbReference>
<dbReference type="PANTHER" id="PTHR28272:SF1">
    <property type="entry name" value="RIBONUCLEASES P_MRP PROTEIN SUBUNIT POP3"/>
    <property type="match status" value="1"/>
</dbReference>
<dbReference type="GO" id="GO:0008033">
    <property type="term" value="P:tRNA processing"/>
    <property type="evidence" value="ECO:0007669"/>
    <property type="project" value="InterPro"/>
</dbReference>
<feature type="region of interest" description="Disordered" evidence="1">
    <location>
        <begin position="45"/>
        <end position="72"/>
    </location>
</feature>
<dbReference type="AlphaFoldDB" id="A0A395IM35"/>
<dbReference type="PANTHER" id="PTHR28272">
    <property type="entry name" value="RIBONUCLEASES P/MRP PROTEIN SUBUNIT POP3"/>
    <property type="match status" value="1"/>
</dbReference>
<evidence type="ECO:0000256" key="1">
    <source>
        <dbReference type="SAM" id="MobiDB-lite"/>
    </source>
</evidence>
<dbReference type="GO" id="GO:0004526">
    <property type="term" value="F:ribonuclease P activity"/>
    <property type="evidence" value="ECO:0007669"/>
    <property type="project" value="TreeGrafter"/>
</dbReference>
<accession>A0A395IM35</accession>
<protein>
    <submittedName>
        <fullName evidence="2">Uncharacterized protein</fullName>
    </submittedName>
</protein>
<organism evidence="2 3">
    <name type="scientific">Monilinia fructigena</name>
    <dbReference type="NCBI Taxonomy" id="38457"/>
    <lineage>
        <taxon>Eukaryota</taxon>
        <taxon>Fungi</taxon>
        <taxon>Dikarya</taxon>
        <taxon>Ascomycota</taxon>
        <taxon>Pezizomycotina</taxon>
        <taxon>Leotiomycetes</taxon>
        <taxon>Helotiales</taxon>
        <taxon>Sclerotiniaceae</taxon>
        <taxon>Monilinia</taxon>
    </lineage>
</organism>
<proteinExistence type="predicted"/>
<evidence type="ECO:0000313" key="2">
    <source>
        <dbReference type="EMBL" id="RAL60588.1"/>
    </source>
</evidence>
<comment type="caution">
    <text evidence="2">The sequence shown here is derived from an EMBL/GenBank/DDBJ whole genome shotgun (WGS) entry which is preliminary data.</text>
</comment>
<dbReference type="GO" id="GO:0005829">
    <property type="term" value="C:cytosol"/>
    <property type="evidence" value="ECO:0007669"/>
    <property type="project" value="TreeGrafter"/>
</dbReference>
<dbReference type="InterPro" id="IPR013241">
    <property type="entry name" value="RNase_P_Pop3"/>
</dbReference>
<dbReference type="GO" id="GO:0034965">
    <property type="term" value="P:intronic box C/D snoRNA processing"/>
    <property type="evidence" value="ECO:0007669"/>
    <property type="project" value="TreeGrafter"/>
</dbReference>
<feature type="compositionally biased region" description="Basic residues" evidence="1">
    <location>
        <begin position="54"/>
        <end position="64"/>
    </location>
</feature>
<keyword evidence="3" id="KW-1185">Reference proteome</keyword>
<dbReference type="OrthoDB" id="20109at2759"/>